<evidence type="ECO:0000313" key="2">
    <source>
        <dbReference type="EMBL" id="KAB8210137.1"/>
    </source>
</evidence>
<evidence type="ECO:0000256" key="1">
    <source>
        <dbReference type="SAM" id="MobiDB-lite"/>
    </source>
</evidence>
<dbReference type="EMBL" id="ML734943">
    <property type="protein sequence ID" value="KAB8210137.1"/>
    <property type="molecule type" value="Genomic_DNA"/>
</dbReference>
<name>A0A5N6DYX9_ASPPA</name>
<accession>A0A5N6DYX9</accession>
<evidence type="ECO:0000313" key="3">
    <source>
        <dbReference type="Proteomes" id="UP000326532"/>
    </source>
</evidence>
<protein>
    <submittedName>
        <fullName evidence="2">Uncharacterized protein</fullName>
    </submittedName>
</protein>
<keyword evidence="3" id="KW-1185">Reference proteome</keyword>
<reference evidence="2 3" key="1">
    <citation type="submission" date="2019-04" db="EMBL/GenBank/DDBJ databases">
        <title>Fungal friends and foes A comparative genomics study of 23 Aspergillus species from section Flavi.</title>
        <authorList>
            <consortium name="DOE Joint Genome Institute"/>
            <person name="Kjaerbolling I."/>
            <person name="Vesth T.C."/>
            <person name="Frisvad J.C."/>
            <person name="Nybo J.L."/>
            <person name="Theobald S."/>
            <person name="Kildgaard S."/>
            <person name="Petersen T.I."/>
            <person name="Kuo A."/>
            <person name="Sato A."/>
            <person name="Lyhne E.K."/>
            <person name="Kogle M.E."/>
            <person name="Wiebenga A."/>
            <person name="Kun R.S."/>
            <person name="Lubbers R.J."/>
            <person name="Makela M.R."/>
            <person name="Barry K."/>
            <person name="Chovatia M."/>
            <person name="Clum A."/>
            <person name="Daum C."/>
            <person name="Haridas S."/>
            <person name="He G."/>
            <person name="LaButti K."/>
            <person name="Lipzen A."/>
            <person name="Mondo S."/>
            <person name="Pangilinan J."/>
            <person name="Riley R."/>
            <person name="Salamov A."/>
            <person name="Simmons B.A."/>
            <person name="Magnuson J.K."/>
            <person name="Henrissat B."/>
            <person name="Mortensen U.H."/>
            <person name="Larsen T.O."/>
            <person name="De vries R.P."/>
            <person name="Grigoriev I.V."/>
            <person name="Machida M."/>
            <person name="Baker S.E."/>
            <person name="Andersen M.R."/>
        </authorList>
    </citation>
    <scope>NUCLEOTIDE SEQUENCE [LARGE SCALE GENOMIC DNA]</scope>
    <source>
        <strain evidence="2 3">CBS 117618</strain>
    </source>
</reference>
<organism evidence="2 3">
    <name type="scientific">Aspergillus parasiticus</name>
    <dbReference type="NCBI Taxonomy" id="5067"/>
    <lineage>
        <taxon>Eukaryota</taxon>
        <taxon>Fungi</taxon>
        <taxon>Dikarya</taxon>
        <taxon>Ascomycota</taxon>
        <taxon>Pezizomycotina</taxon>
        <taxon>Eurotiomycetes</taxon>
        <taxon>Eurotiomycetidae</taxon>
        <taxon>Eurotiales</taxon>
        <taxon>Aspergillaceae</taxon>
        <taxon>Aspergillus</taxon>
        <taxon>Aspergillus subgen. Circumdati</taxon>
    </lineage>
</organism>
<feature type="region of interest" description="Disordered" evidence="1">
    <location>
        <begin position="1"/>
        <end position="35"/>
    </location>
</feature>
<gene>
    <name evidence="2" type="ORF">BDV34DRAFT_220734</name>
</gene>
<proteinExistence type="predicted"/>
<dbReference type="VEuPathDB" id="FungiDB:BDV34DRAFT_220734"/>
<dbReference type="Proteomes" id="UP000326532">
    <property type="component" value="Unassembled WGS sequence"/>
</dbReference>
<dbReference type="AlphaFoldDB" id="A0A5N6DYX9"/>
<sequence length="262" mass="29430">MSEASEAAVVTPSKVKPDGPSSKRKSIPSPEQVSPTKSIILSTSNVLPSQLQRRVAVHLPARHVVLPFNLRLNKKALDREAWDQLCNLFPATVGVSSLDYFLVFYLGSLPPKPWPITIAGIQAYFTTDLNDDGPIPPIKRSNKSRLCISAEKGCRQPFASENRFQACRQIQRHPGVNIRTNFQCRESVTRQVVSWRPANMNCCVLELCSVQKGILSVEWNYARHQGSLSKISKGKGTWLRPWTAFHMAIESSQHHFRCPQRS</sequence>